<dbReference type="InterPro" id="IPR046357">
    <property type="entry name" value="PPIase_dom_sf"/>
</dbReference>
<keyword evidence="3" id="KW-1133">Transmembrane helix</keyword>
<reference evidence="6" key="1">
    <citation type="submission" date="2009-11" db="EMBL/GenBank/DDBJ databases">
        <title>The complete chromosome 1 of Sphaerobacter thermophilus DSM 20745.</title>
        <authorList>
            <person name="Lucas S."/>
            <person name="Copeland A."/>
            <person name="Lapidus A."/>
            <person name="Glavina del Rio T."/>
            <person name="Dalin E."/>
            <person name="Tice H."/>
            <person name="Bruce D."/>
            <person name="Goodwin L."/>
            <person name="Pitluck S."/>
            <person name="Kyrpides N."/>
            <person name="Mavromatis K."/>
            <person name="Ivanova N."/>
            <person name="Mikhailova N."/>
            <person name="LaButti K.M."/>
            <person name="Clum A."/>
            <person name="Sun H.I."/>
            <person name="Brettin T."/>
            <person name="Detter J.C."/>
            <person name="Han C."/>
            <person name="Larimer F."/>
            <person name="Land M."/>
            <person name="Hauser L."/>
            <person name="Markowitz V."/>
            <person name="Cheng J.F."/>
            <person name="Hugenholtz P."/>
            <person name="Woyke T."/>
            <person name="Wu D."/>
            <person name="Steenblock K."/>
            <person name="Schneider S."/>
            <person name="Pukall R."/>
            <person name="Goeker M."/>
            <person name="Klenk H.P."/>
            <person name="Eisen J.A."/>
        </authorList>
    </citation>
    <scope>NUCLEOTIDE SEQUENCE [LARGE SCALE GENOMIC DNA]</scope>
    <source>
        <strain evidence="6">ATCC 49802 / DSM 20745 / S 6022</strain>
    </source>
</reference>
<feature type="compositionally biased region" description="Pro residues" evidence="2">
    <location>
        <begin position="424"/>
        <end position="458"/>
    </location>
</feature>
<reference evidence="5 6" key="2">
    <citation type="journal article" date="2010" name="Stand. Genomic Sci.">
        <title>Complete genome sequence of Desulfohalobium retbaense type strain (HR(100)).</title>
        <authorList>
            <person name="Spring S."/>
            <person name="Nolan M."/>
            <person name="Lapidus A."/>
            <person name="Glavina Del Rio T."/>
            <person name="Copeland A."/>
            <person name="Tice H."/>
            <person name="Cheng J.F."/>
            <person name="Lucas S."/>
            <person name="Land M."/>
            <person name="Chen F."/>
            <person name="Bruce D."/>
            <person name="Goodwin L."/>
            <person name="Pitluck S."/>
            <person name="Ivanova N."/>
            <person name="Mavromatis K."/>
            <person name="Mikhailova N."/>
            <person name="Pati A."/>
            <person name="Chen A."/>
            <person name="Palaniappan K."/>
            <person name="Hauser L."/>
            <person name="Chang Y.J."/>
            <person name="Jeffries C.D."/>
            <person name="Munk C."/>
            <person name="Kiss H."/>
            <person name="Chain P."/>
            <person name="Han C."/>
            <person name="Brettin T."/>
            <person name="Detter J.C."/>
            <person name="Schuler E."/>
            <person name="Goker M."/>
            <person name="Rohde M."/>
            <person name="Bristow J."/>
            <person name="Eisen J.A."/>
            <person name="Markowitz V."/>
            <person name="Hugenholtz P."/>
            <person name="Kyrpides N.C."/>
            <person name="Klenk H.P."/>
        </authorList>
    </citation>
    <scope>NUCLEOTIDE SEQUENCE [LARGE SCALE GENOMIC DNA]</scope>
    <source>
        <strain evidence="6">ATCC 49802 / DSM 20745 / S 6022</strain>
    </source>
</reference>
<evidence type="ECO:0000313" key="5">
    <source>
        <dbReference type="EMBL" id="ACZ38883.1"/>
    </source>
</evidence>
<name>D1C3R6_SPHTD</name>
<dbReference type="Proteomes" id="UP000002027">
    <property type="component" value="Chromosome 1"/>
</dbReference>
<dbReference type="InParanoid" id="D1C3R6"/>
<dbReference type="InterPro" id="IPR000297">
    <property type="entry name" value="PPIase_PpiC"/>
</dbReference>
<dbReference type="InterPro" id="IPR027304">
    <property type="entry name" value="Trigger_fact/SurA_dom_sf"/>
</dbReference>
<dbReference type="PROSITE" id="PS50198">
    <property type="entry name" value="PPIC_PPIASE_2"/>
    <property type="match status" value="1"/>
</dbReference>
<dbReference type="AlphaFoldDB" id="D1C3R6"/>
<feature type="domain" description="PpiC" evidence="4">
    <location>
        <begin position="295"/>
        <end position="385"/>
    </location>
</feature>
<dbReference type="InterPro" id="IPR023058">
    <property type="entry name" value="PPIase_PpiC_CS"/>
</dbReference>
<feature type="transmembrane region" description="Helical" evidence="3">
    <location>
        <begin position="12"/>
        <end position="38"/>
    </location>
</feature>
<evidence type="ECO:0000256" key="2">
    <source>
        <dbReference type="SAM" id="MobiDB-lite"/>
    </source>
</evidence>
<dbReference type="eggNOG" id="COG0760">
    <property type="taxonomic scope" value="Bacteria"/>
</dbReference>
<feature type="region of interest" description="Disordered" evidence="2">
    <location>
        <begin position="167"/>
        <end position="242"/>
    </location>
</feature>
<evidence type="ECO:0000256" key="3">
    <source>
        <dbReference type="SAM" id="Phobius"/>
    </source>
</evidence>
<keyword evidence="1 5" id="KW-0413">Isomerase</keyword>
<evidence type="ECO:0000313" key="6">
    <source>
        <dbReference type="Proteomes" id="UP000002027"/>
    </source>
</evidence>
<dbReference type="PANTHER" id="PTHR47245">
    <property type="entry name" value="PEPTIDYLPROLYL ISOMERASE"/>
    <property type="match status" value="1"/>
</dbReference>
<dbReference type="KEGG" id="sti:Sthe_1448"/>
<dbReference type="STRING" id="479434.Sthe_1448"/>
<keyword evidence="6" id="KW-1185">Reference proteome</keyword>
<dbReference type="SUPFAM" id="SSF54534">
    <property type="entry name" value="FKBP-like"/>
    <property type="match status" value="1"/>
</dbReference>
<dbReference type="PANTHER" id="PTHR47245:SF2">
    <property type="entry name" value="PEPTIDYL-PROLYL CIS-TRANS ISOMERASE HP_0175-RELATED"/>
    <property type="match status" value="1"/>
</dbReference>
<feature type="compositionally biased region" description="Low complexity" evidence="2">
    <location>
        <begin position="167"/>
        <end position="188"/>
    </location>
</feature>
<dbReference type="EMBL" id="CP001823">
    <property type="protein sequence ID" value="ACZ38883.1"/>
    <property type="molecule type" value="Genomic_DNA"/>
</dbReference>
<evidence type="ECO:0000256" key="1">
    <source>
        <dbReference type="PROSITE-ProRule" id="PRU00278"/>
    </source>
</evidence>
<dbReference type="PROSITE" id="PS01096">
    <property type="entry name" value="PPIC_PPIASE_1"/>
    <property type="match status" value="1"/>
</dbReference>
<evidence type="ECO:0000259" key="4">
    <source>
        <dbReference type="PROSITE" id="PS50198"/>
    </source>
</evidence>
<organism evidence="5 6">
    <name type="scientific">Sphaerobacter thermophilus (strain ATCC 49802 / DSM 20745 / KCCM 41009 / NCIMB 13125 / S 6022)</name>
    <dbReference type="NCBI Taxonomy" id="479434"/>
    <lineage>
        <taxon>Bacteria</taxon>
        <taxon>Pseudomonadati</taxon>
        <taxon>Thermomicrobiota</taxon>
        <taxon>Thermomicrobia</taxon>
        <taxon>Sphaerobacterales</taxon>
        <taxon>Sphaerobacterineae</taxon>
        <taxon>Sphaerobacteraceae</taxon>
        <taxon>Sphaerobacter</taxon>
    </lineage>
</organism>
<proteinExistence type="predicted"/>
<feature type="compositionally biased region" description="Low complexity" evidence="2">
    <location>
        <begin position="195"/>
        <end position="204"/>
    </location>
</feature>
<dbReference type="SUPFAM" id="SSF109998">
    <property type="entry name" value="Triger factor/SurA peptide-binding domain-like"/>
    <property type="match status" value="1"/>
</dbReference>
<sequence length="473" mass="51276">MSRREREAYRQRMVILGVVVAGVLLVGILAAGAIYQYLYLPNQTLASVNGVEIKRADYWKMRKLELLNQIQQYVQIAQFSQGEQAVQYQQLAEQAQARLRTVESDPVESTTVSQMVDDQVVLQRLETLGLSVTDADVEQTMEQFFSPEPSASPTPTLGVDPTAAAWATATAEAQVTPTPESTPEATPEATEEAESATPAASPTADGEDEESSAASPEAAEDATPEATPEGTPEPTPTLSPDQVQATATATFQQYKRNVLDEAGMSEEDFRRLVVLPEAARQKVVYALQEKIPTRAEQVHAAHILVATEDAAKAIEEQLRQGADFAELAKEQSADSATAVNGGDLGWFPRGLMVEPFEEVAFSLEPGEISAPVQTQFGWHIITVFEKEADRPVDVETLQTLRNQQFSKWLEEQRAAVTIRWEIPAPAPTPEPSEFVPPPDAPPTPTPTPSPTPTLPPSATPGTDEATPEPTEAP</sequence>
<gene>
    <name evidence="5" type="ordered locus">Sthe_1448</name>
</gene>
<dbReference type="HOGENOM" id="CLU_589159_0_0_0"/>
<feature type="region of interest" description="Disordered" evidence="2">
    <location>
        <begin position="423"/>
        <end position="473"/>
    </location>
</feature>
<keyword evidence="1" id="KW-0697">Rotamase</keyword>
<protein>
    <submittedName>
        <fullName evidence="5">PpiC-type peptidyl-prolyl cis-trans isomerase</fullName>
    </submittedName>
</protein>
<dbReference type="GO" id="GO:0003755">
    <property type="term" value="F:peptidyl-prolyl cis-trans isomerase activity"/>
    <property type="evidence" value="ECO:0007669"/>
    <property type="project" value="UniProtKB-KW"/>
</dbReference>
<dbReference type="InterPro" id="IPR050245">
    <property type="entry name" value="PrsA_foldase"/>
</dbReference>
<keyword evidence="3" id="KW-0812">Transmembrane</keyword>
<keyword evidence="3" id="KW-0472">Membrane</keyword>
<dbReference type="Gene3D" id="3.10.50.40">
    <property type="match status" value="1"/>
</dbReference>
<accession>D1C3R6</accession>
<dbReference type="RefSeq" id="WP_012871930.1">
    <property type="nucleotide sequence ID" value="NC_013523.1"/>
</dbReference>
<dbReference type="Pfam" id="PF13616">
    <property type="entry name" value="Rotamase_3"/>
    <property type="match status" value="1"/>
</dbReference>